<name>A0A516PZB8_9ACTN</name>
<dbReference type="OrthoDB" id="9801421at2"/>
<dbReference type="InterPro" id="IPR002471">
    <property type="entry name" value="Pept_S9_AS"/>
</dbReference>
<organism evidence="8 9">
    <name type="scientific">Microlunatus elymi</name>
    <dbReference type="NCBI Taxonomy" id="2596828"/>
    <lineage>
        <taxon>Bacteria</taxon>
        <taxon>Bacillati</taxon>
        <taxon>Actinomycetota</taxon>
        <taxon>Actinomycetes</taxon>
        <taxon>Propionibacteriales</taxon>
        <taxon>Propionibacteriaceae</taxon>
        <taxon>Microlunatus</taxon>
    </lineage>
</organism>
<dbReference type="PANTHER" id="PTHR11757">
    <property type="entry name" value="PROTEASE FAMILY S9A OLIGOPEPTIDASE"/>
    <property type="match status" value="1"/>
</dbReference>
<comment type="similarity">
    <text evidence="1">Belongs to the peptidase S9A family.</text>
</comment>
<evidence type="ECO:0000259" key="6">
    <source>
        <dbReference type="Pfam" id="PF00326"/>
    </source>
</evidence>
<dbReference type="Proteomes" id="UP000319263">
    <property type="component" value="Chromosome"/>
</dbReference>
<evidence type="ECO:0000259" key="7">
    <source>
        <dbReference type="Pfam" id="PF02897"/>
    </source>
</evidence>
<proteinExistence type="inferred from homology"/>
<evidence type="ECO:0000313" key="9">
    <source>
        <dbReference type="Proteomes" id="UP000319263"/>
    </source>
</evidence>
<dbReference type="InterPro" id="IPR002470">
    <property type="entry name" value="Peptidase_S9A"/>
</dbReference>
<dbReference type="PROSITE" id="PS00708">
    <property type="entry name" value="PRO_ENDOPEP_SER"/>
    <property type="match status" value="1"/>
</dbReference>
<feature type="compositionally biased region" description="Basic and acidic residues" evidence="5">
    <location>
        <begin position="21"/>
        <end position="34"/>
    </location>
</feature>
<dbReference type="SUPFAM" id="SSF53474">
    <property type="entry name" value="alpha/beta-Hydrolases"/>
    <property type="match status" value="1"/>
</dbReference>
<keyword evidence="9" id="KW-1185">Reference proteome</keyword>
<evidence type="ECO:0000256" key="4">
    <source>
        <dbReference type="ARBA" id="ARBA00022825"/>
    </source>
</evidence>
<keyword evidence="4" id="KW-0720">Serine protease</keyword>
<feature type="domain" description="Peptidase S9 prolyl oligopeptidase catalytic" evidence="6">
    <location>
        <begin position="503"/>
        <end position="719"/>
    </location>
</feature>
<dbReference type="RefSeq" id="WP_143986471.1">
    <property type="nucleotide sequence ID" value="NZ_CP041692.1"/>
</dbReference>
<sequence length="722" mass="80413">MTDDHSPATSRPRPVVPEPPVAERRPFTRSHHGDDFDDPYEWLRDKDDPAVVGYLEAENAYTEAVTAELEGLREEIFTDIKSRTQETDLSVPSYATHRWGGRSTAYWYYQRTVEGSEYPIFCRAAAGDRNELPDVEGEITGEQVLLDANAEAGDSEFFSLGAFSVSPTGDLLAYSVDLTGNERFQLRFLDLTSGKRLDDVIDNVAYGAAWAGDDHLFYTRADEAWRPFQVLRHRLGSDPASDPEVFAEPDERFWVGVGSSRDENWVIIDAGSKLTSEVRLLPTSAPESEPRIVAPRRQGVEYEVEPAGDRLLILHNDGAEDFALAQAPLDAQTHEQWQTVLPHQPGVRLQEVDAYQDQIVIGLRRNGLAGIHLIARDADGDLGDGWDIDFDEPLYTVSPMGAGDYDSPDLRLSFTSMITPNSIYDYRVGERKLILRKITPVLDHPTSGAYRKEDYEQRREWATAADGTKIPLSIVYAKTTPLDGSAPAVIYGYGSYEIPMDPSFSIPVLSFLDRGFVYAIAHIRGGGEMGRHWYEQGKTTTKINTFTDFVTAARHLVDAGYTSADRLAARGGSAGGLLMGAVANLAPDAFRAIHAAVPFVDPLTSILMPELPLTVTEWEEWGDPLHDPDIYAYMKSYSPYENLAHKEYPAILATTSLHDTRVLFTEPAKWIAELRRVATNGPERPILLKTEMSAGHGGASGRYKRWHEIAFESAWLIDQVRP</sequence>
<dbReference type="InterPro" id="IPR051543">
    <property type="entry name" value="Serine_Peptidase_S9A"/>
</dbReference>
<evidence type="ECO:0000256" key="2">
    <source>
        <dbReference type="ARBA" id="ARBA00022670"/>
    </source>
</evidence>
<dbReference type="AlphaFoldDB" id="A0A516PZB8"/>
<dbReference type="InterPro" id="IPR001375">
    <property type="entry name" value="Peptidase_S9_cat"/>
</dbReference>
<dbReference type="GO" id="GO:0006508">
    <property type="term" value="P:proteolysis"/>
    <property type="evidence" value="ECO:0007669"/>
    <property type="project" value="UniProtKB-KW"/>
</dbReference>
<keyword evidence="2" id="KW-0645">Protease</keyword>
<dbReference type="PRINTS" id="PR00862">
    <property type="entry name" value="PROLIGOPTASE"/>
</dbReference>
<dbReference type="GO" id="GO:0004252">
    <property type="term" value="F:serine-type endopeptidase activity"/>
    <property type="evidence" value="ECO:0007669"/>
    <property type="project" value="InterPro"/>
</dbReference>
<feature type="region of interest" description="Disordered" evidence="5">
    <location>
        <begin position="1"/>
        <end position="42"/>
    </location>
</feature>
<reference evidence="8 9" key="1">
    <citation type="submission" date="2019-07" db="EMBL/GenBank/DDBJ databases">
        <title>Microlunatus dokdonensis sp. nov. isolated from the rhizospheric soil of the wild plant Elymus tsukushiensis.</title>
        <authorList>
            <person name="Ghim S.-Y."/>
            <person name="Hwang Y.-J."/>
            <person name="Son J.-S."/>
            <person name="Shin J.-H."/>
        </authorList>
    </citation>
    <scope>NUCLEOTIDE SEQUENCE [LARGE SCALE GENOMIC DNA]</scope>
    <source>
        <strain evidence="8 9">KUDC0627</strain>
    </source>
</reference>
<gene>
    <name evidence="8" type="ORF">FOE78_11865</name>
</gene>
<keyword evidence="3" id="KW-0378">Hydrolase</keyword>
<evidence type="ECO:0000313" key="8">
    <source>
        <dbReference type="EMBL" id="QDP96508.1"/>
    </source>
</evidence>
<dbReference type="Gene3D" id="3.40.50.1820">
    <property type="entry name" value="alpha/beta hydrolase"/>
    <property type="match status" value="1"/>
</dbReference>
<dbReference type="Gene3D" id="2.130.10.120">
    <property type="entry name" value="Prolyl oligopeptidase, N-terminal domain"/>
    <property type="match status" value="1"/>
</dbReference>
<dbReference type="InterPro" id="IPR023302">
    <property type="entry name" value="Pept_S9A_N"/>
</dbReference>
<dbReference type="Pfam" id="PF02897">
    <property type="entry name" value="Peptidase_S9_N"/>
    <property type="match status" value="1"/>
</dbReference>
<dbReference type="Pfam" id="PF00326">
    <property type="entry name" value="Peptidase_S9"/>
    <property type="match status" value="1"/>
</dbReference>
<dbReference type="EMBL" id="CP041692">
    <property type="protein sequence ID" value="QDP96508.1"/>
    <property type="molecule type" value="Genomic_DNA"/>
</dbReference>
<accession>A0A516PZB8</accession>
<evidence type="ECO:0000256" key="5">
    <source>
        <dbReference type="SAM" id="MobiDB-lite"/>
    </source>
</evidence>
<protein>
    <submittedName>
        <fullName evidence="8">S9 family peptidase</fullName>
    </submittedName>
</protein>
<feature type="domain" description="Peptidase S9A N-terminal" evidence="7">
    <location>
        <begin position="19"/>
        <end position="432"/>
    </location>
</feature>
<dbReference type="KEGG" id="mik:FOE78_11865"/>
<evidence type="ECO:0000256" key="1">
    <source>
        <dbReference type="ARBA" id="ARBA00005228"/>
    </source>
</evidence>
<dbReference type="PANTHER" id="PTHR11757:SF19">
    <property type="entry name" value="PROLYL ENDOPEPTIDASE-LIKE"/>
    <property type="match status" value="1"/>
</dbReference>
<dbReference type="InterPro" id="IPR029058">
    <property type="entry name" value="AB_hydrolase_fold"/>
</dbReference>
<dbReference type="SUPFAM" id="SSF50993">
    <property type="entry name" value="Peptidase/esterase 'gauge' domain"/>
    <property type="match status" value="1"/>
</dbReference>
<evidence type="ECO:0000256" key="3">
    <source>
        <dbReference type="ARBA" id="ARBA00022801"/>
    </source>
</evidence>